<feature type="domain" description="THAP-type" evidence="14">
    <location>
        <begin position="20"/>
        <end position="99"/>
    </location>
</feature>
<keyword evidence="4 12" id="KW-0863">Zinc-finger</keyword>
<dbReference type="Pfam" id="PF05485">
    <property type="entry name" value="THAP"/>
    <property type="match status" value="1"/>
</dbReference>
<keyword evidence="10" id="KW-0539">Nucleus</keyword>
<evidence type="ECO:0000256" key="13">
    <source>
        <dbReference type="SAM" id="MobiDB-lite"/>
    </source>
</evidence>
<keyword evidence="9" id="KW-0804">Transcription</keyword>
<reference evidence="15" key="1">
    <citation type="submission" date="2015-11" db="EMBL/GenBank/DDBJ databases">
        <title>De novo transcriptome assembly of four potential Pierce s Disease insect vectors from Arizona vineyards.</title>
        <authorList>
            <person name="Tassone E.E."/>
        </authorList>
    </citation>
    <scope>NUCLEOTIDE SEQUENCE</scope>
</reference>
<evidence type="ECO:0000256" key="4">
    <source>
        <dbReference type="ARBA" id="ARBA00022771"/>
    </source>
</evidence>
<dbReference type="Gene3D" id="6.20.210.20">
    <property type="entry name" value="THAP domain"/>
    <property type="match status" value="1"/>
</dbReference>
<dbReference type="GO" id="GO:0043565">
    <property type="term" value="F:sequence-specific DNA binding"/>
    <property type="evidence" value="ECO:0007669"/>
    <property type="project" value="InterPro"/>
</dbReference>
<sequence>SNAPTVIVSLDVVSSLGIRMPTTCIAYGCHNRGKAGGVTFHRFPKDENLRRQWIIATKRKDWEPTKYSRICSAHFRKADIDRTSLSCVRIREGAVPAIFTAFPVESQIKERRPLKRKLDEPSTSGGNARGSSPK</sequence>
<evidence type="ECO:0000256" key="11">
    <source>
        <dbReference type="ARBA" id="ARBA00023306"/>
    </source>
</evidence>
<dbReference type="GO" id="GO:0008270">
    <property type="term" value="F:zinc ion binding"/>
    <property type="evidence" value="ECO:0007669"/>
    <property type="project" value="UniProtKB-KW"/>
</dbReference>
<dbReference type="InterPro" id="IPR026516">
    <property type="entry name" value="THAP1/10"/>
</dbReference>
<keyword evidence="3" id="KW-0479">Metal-binding</keyword>
<dbReference type="InterPro" id="IPR038441">
    <property type="entry name" value="THAP_Znf_sf"/>
</dbReference>
<comment type="similarity">
    <text evidence="2">Belongs to the THAP1 family.</text>
</comment>
<gene>
    <name evidence="15" type="ORF">g.59347</name>
</gene>
<evidence type="ECO:0000256" key="10">
    <source>
        <dbReference type="ARBA" id="ARBA00023242"/>
    </source>
</evidence>
<keyword evidence="5" id="KW-0862">Zinc</keyword>
<dbReference type="SMART" id="SM00980">
    <property type="entry name" value="THAP"/>
    <property type="match status" value="1"/>
</dbReference>
<evidence type="ECO:0000256" key="5">
    <source>
        <dbReference type="ARBA" id="ARBA00022833"/>
    </source>
</evidence>
<evidence type="ECO:0000256" key="6">
    <source>
        <dbReference type="ARBA" id="ARBA00023015"/>
    </source>
</evidence>
<evidence type="ECO:0000256" key="8">
    <source>
        <dbReference type="ARBA" id="ARBA00023125"/>
    </source>
</evidence>
<keyword evidence="7" id="KW-0175">Coiled coil</keyword>
<keyword evidence="8 12" id="KW-0238">DNA-binding</keyword>
<accession>A0A1B6JLM8</accession>
<protein>
    <recommendedName>
        <fullName evidence="14">THAP-type domain-containing protein</fullName>
    </recommendedName>
</protein>
<feature type="non-terminal residue" evidence="15">
    <location>
        <position position="134"/>
    </location>
</feature>
<dbReference type="EMBL" id="GECU01007568">
    <property type="protein sequence ID" value="JAT00139.1"/>
    <property type="molecule type" value="Transcribed_RNA"/>
</dbReference>
<proteinExistence type="inferred from homology"/>
<evidence type="ECO:0000259" key="14">
    <source>
        <dbReference type="PROSITE" id="PS50950"/>
    </source>
</evidence>
<evidence type="ECO:0000313" key="15">
    <source>
        <dbReference type="EMBL" id="JAT00139.1"/>
    </source>
</evidence>
<comment type="subcellular location">
    <subcellularLocation>
        <location evidence="1">Nucleus</location>
        <location evidence="1">Nucleoplasm</location>
    </subcellularLocation>
</comment>
<feature type="non-terminal residue" evidence="15">
    <location>
        <position position="1"/>
    </location>
</feature>
<feature type="compositionally biased region" description="Basic and acidic residues" evidence="13">
    <location>
        <begin position="110"/>
        <end position="120"/>
    </location>
</feature>
<dbReference type="AlphaFoldDB" id="A0A1B6JLM8"/>
<evidence type="ECO:0000256" key="2">
    <source>
        <dbReference type="ARBA" id="ARBA00006177"/>
    </source>
</evidence>
<feature type="region of interest" description="Disordered" evidence="13">
    <location>
        <begin position="110"/>
        <end position="134"/>
    </location>
</feature>
<feature type="compositionally biased region" description="Polar residues" evidence="13">
    <location>
        <begin position="121"/>
        <end position="134"/>
    </location>
</feature>
<evidence type="ECO:0000256" key="12">
    <source>
        <dbReference type="PROSITE-ProRule" id="PRU00309"/>
    </source>
</evidence>
<dbReference type="SMART" id="SM00692">
    <property type="entry name" value="DM3"/>
    <property type="match status" value="1"/>
</dbReference>
<keyword evidence="6" id="KW-0805">Transcription regulation</keyword>
<name>A0A1B6JLM8_9HEMI</name>
<evidence type="ECO:0000256" key="7">
    <source>
        <dbReference type="ARBA" id="ARBA00023054"/>
    </source>
</evidence>
<dbReference type="GO" id="GO:0005654">
    <property type="term" value="C:nucleoplasm"/>
    <property type="evidence" value="ECO:0007669"/>
    <property type="project" value="UniProtKB-SubCell"/>
</dbReference>
<evidence type="ECO:0000256" key="3">
    <source>
        <dbReference type="ARBA" id="ARBA00022723"/>
    </source>
</evidence>
<evidence type="ECO:0000256" key="9">
    <source>
        <dbReference type="ARBA" id="ARBA00023163"/>
    </source>
</evidence>
<dbReference type="PANTHER" id="PTHR46600:SF1">
    <property type="entry name" value="THAP DOMAIN-CONTAINING PROTEIN 1"/>
    <property type="match status" value="1"/>
</dbReference>
<dbReference type="SUPFAM" id="SSF57716">
    <property type="entry name" value="Glucocorticoid receptor-like (DNA-binding domain)"/>
    <property type="match status" value="1"/>
</dbReference>
<dbReference type="PROSITE" id="PS50950">
    <property type="entry name" value="ZF_THAP"/>
    <property type="match status" value="1"/>
</dbReference>
<organism evidence="15">
    <name type="scientific">Homalodisca liturata</name>
    <dbReference type="NCBI Taxonomy" id="320908"/>
    <lineage>
        <taxon>Eukaryota</taxon>
        <taxon>Metazoa</taxon>
        <taxon>Ecdysozoa</taxon>
        <taxon>Arthropoda</taxon>
        <taxon>Hexapoda</taxon>
        <taxon>Insecta</taxon>
        <taxon>Pterygota</taxon>
        <taxon>Neoptera</taxon>
        <taxon>Paraneoptera</taxon>
        <taxon>Hemiptera</taxon>
        <taxon>Auchenorrhyncha</taxon>
        <taxon>Membracoidea</taxon>
        <taxon>Cicadellidae</taxon>
        <taxon>Cicadellinae</taxon>
        <taxon>Proconiini</taxon>
        <taxon>Homalodisca</taxon>
    </lineage>
</organism>
<evidence type="ECO:0000256" key="1">
    <source>
        <dbReference type="ARBA" id="ARBA00004642"/>
    </source>
</evidence>
<dbReference type="InterPro" id="IPR006612">
    <property type="entry name" value="THAP_Znf"/>
</dbReference>
<dbReference type="PANTHER" id="PTHR46600">
    <property type="entry name" value="THAP DOMAIN-CONTAINING"/>
    <property type="match status" value="1"/>
</dbReference>
<keyword evidence="11" id="KW-0131">Cell cycle</keyword>